<proteinExistence type="predicted"/>
<reference evidence="1 2" key="2">
    <citation type="submission" date="2016-08" db="EMBL/GenBank/DDBJ databases">
        <title>Pervasive Adenine N6-methylation of Active Genes in Fungi.</title>
        <authorList>
            <consortium name="DOE Joint Genome Institute"/>
            <person name="Mondo S.J."/>
            <person name="Dannebaum R.O."/>
            <person name="Kuo R.C."/>
            <person name="Labutti K."/>
            <person name="Haridas S."/>
            <person name="Kuo A."/>
            <person name="Salamov A."/>
            <person name="Ahrendt S.R."/>
            <person name="Lipzen A."/>
            <person name="Sullivan W."/>
            <person name="Andreopoulos W.B."/>
            <person name="Clum A."/>
            <person name="Lindquist E."/>
            <person name="Daum C."/>
            <person name="Ramamoorthy G.K."/>
            <person name="Gryganskyi A."/>
            <person name="Culley D."/>
            <person name="Magnuson J.K."/>
            <person name="James T.Y."/>
            <person name="O'Malley M.A."/>
            <person name="Stajich J.E."/>
            <person name="Spatafora J.W."/>
            <person name="Visel A."/>
            <person name="Grigoriev I.V."/>
        </authorList>
    </citation>
    <scope>NUCLEOTIDE SEQUENCE [LARGE SCALE GENOMIC DNA]</scope>
    <source>
        <strain evidence="1 2">S4</strain>
    </source>
</reference>
<protein>
    <submittedName>
        <fullName evidence="1">Uncharacterized protein</fullName>
    </submittedName>
</protein>
<sequence length="76" mass="9067">MINKFIETSVVCKRQHMLFNKFQINLSWSVNTDNTVGQPSRANADPITDPLNNKYWKNALRNFDFKENIWDIKYML</sequence>
<reference evidence="1 2" key="1">
    <citation type="submission" date="2016-08" db="EMBL/GenBank/DDBJ databases">
        <title>A Parts List for Fungal Cellulosomes Revealed by Comparative Genomics.</title>
        <authorList>
            <consortium name="DOE Joint Genome Institute"/>
            <person name="Haitjema C.H."/>
            <person name="Gilmore S.P."/>
            <person name="Henske J.K."/>
            <person name="Solomon K.V."/>
            <person name="De Groot R."/>
            <person name="Kuo A."/>
            <person name="Mondo S.J."/>
            <person name="Salamov A.A."/>
            <person name="Labutti K."/>
            <person name="Zhao Z."/>
            <person name="Chiniquy J."/>
            <person name="Barry K."/>
            <person name="Brewer H.M."/>
            <person name="Purvine S.O."/>
            <person name="Wright A.T."/>
            <person name="Boxma B."/>
            <person name="Van Alen T."/>
            <person name="Hackstein J.H."/>
            <person name="Baker S.E."/>
            <person name="Grigoriev I.V."/>
            <person name="O'Malley M.A."/>
        </authorList>
    </citation>
    <scope>NUCLEOTIDE SEQUENCE [LARGE SCALE GENOMIC DNA]</scope>
    <source>
        <strain evidence="1 2">S4</strain>
    </source>
</reference>
<keyword evidence="2" id="KW-1185">Reference proteome</keyword>
<dbReference type="Proteomes" id="UP000193944">
    <property type="component" value="Unassembled WGS sequence"/>
</dbReference>
<evidence type="ECO:0000313" key="2">
    <source>
        <dbReference type="Proteomes" id="UP000193944"/>
    </source>
</evidence>
<dbReference type="AlphaFoldDB" id="A0A1Y1XBK5"/>
<comment type="caution">
    <text evidence="1">The sequence shown here is derived from an EMBL/GenBank/DDBJ whole genome shotgun (WGS) entry which is preliminary data.</text>
</comment>
<accession>A0A1Y1XBK5</accession>
<evidence type="ECO:0000313" key="1">
    <source>
        <dbReference type="EMBL" id="ORX83117.1"/>
    </source>
</evidence>
<organism evidence="1 2">
    <name type="scientific">Anaeromyces robustus</name>
    <dbReference type="NCBI Taxonomy" id="1754192"/>
    <lineage>
        <taxon>Eukaryota</taxon>
        <taxon>Fungi</taxon>
        <taxon>Fungi incertae sedis</taxon>
        <taxon>Chytridiomycota</taxon>
        <taxon>Chytridiomycota incertae sedis</taxon>
        <taxon>Neocallimastigomycetes</taxon>
        <taxon>Neocallimastigales</taxon>
        <taxon>Neocallimastigaceae</taxon>
        <taxon>Anaeromyces</taxon>
    </lineage>
</organism>
<gene>
    <name evidence="1" type="ORF">BCR32DRAFT_278346</name>
</gene>
<dbReference type="EMBL" id="MCFG01000080">
    <property type="protein sequence ID" value="ORX83117.1"/>
    <property type="molecule type" value="Genomic_DNA"/>
</dbReference>
<name>A0A1Y1XBK5_9FUNG</name>